<dbReference type="PANTHER" id="PTHR43649">
    <property type="entry name" value="ARABINOSE-BINDING PROTEIN-RELATED"/>
    <property type="match status" value="1"/>
</dbReference>
<organism evidence="5 6">
    <name type="scientific">Pedobacter kyungheensis</name>
    <dbReference type="NCBI Taxonomy" id="1069985"/>
    <lineage>
        <taxon>Bacteria</taxon>
        <taxon>Pseudomonadati</taxon>
        <taxon>Bacteroidota</taxon>
        <taxon>Sphingobacteriia</taxon>
        <taxon>Sphingobacteriales</taxon>
        <taxon>Sphingobacteriaceae</taxon>
        <taxon>Pedobacter</taxon>
    </lineage>
</organism>
<accession>A0A0C1FGF1</accession>
<comment type="similarity">
    <text evidence="2">Belongs to the bacterial solute-binding protein 1 family.</text>
</comment>
<proteinExistence type="inferred from homology"/>
<dbReference type="SUPFAM" id="SSF53850">
    <property type="entry name" value="Periplasmic binding protein-like II"/>
    <property type="match status" value="1"/>
</dbReference>
<dbReference type="EMBL" id="JSYN01000023">
    <property type="protein sequence ID" value="KIA92082.1"/>
    <property type="molecule type" value="Genomic_DNA"/>
</dbReference>
<comment type="caution">
    <text evidence="5">The sequence shown here is derived from an EMBL/GenBank/DDBJ whole genome shotgun (WGS) entry which is preliminary data.</text>
</comment>
<keyword evidence="4" id="KW-0732">Signal</keyword>
<name>A0A0C1FGF1_9SPHI</name>
<gene>
    <name evidence="5" type="ORF">OC25_18535</name>
</gene>
<dbReference type="GO" id="GO:0042597">
    <property type="term" value="C:periplasmic space"/>
    <property type="evidence" value="ECO:0007669"/>
    <property type="project" value="UniProtKB-SubCell"/>
</dbReference>
<keyword evidence="3" id="KW-0813">Transport</keyword>
<dbReference type="InterPro" id="IPR006059">
    <property type="entry name" value="SBP"/>
</dbReference>
<dbReference type="OrthoDB" id="9770625at2"/>
<evidence type="ECO:0000313" key="6">
    <source>
        <dbReference type="Proteomes" id="UP000031246"/>
    </source>
</evidence>
<evidence type="ECO:0000256" key="2">
    <source>
        <dbReference type="ARBA" id="ARBA00008520"/>
    </source>
</evidence>
<sequence length="411" mass="46199">MPNQAETFRIAVRKFGPFESAMQKFWDSYCAFSGCTLQLEMQIMDLHELYESTITNQGLAKGAFDIAHINTDWVYEGYLNQAFEVLNPYINTSKPVDFPNGWSKSLLGLQRFGWEVVGLPFHDGPECFIYRKDLFESETEQANYLKQFGKALTVPQTWEDFHQVARFFNRPDDNLYGSIFACYPDGHNTVFDFCLQLWTRGGSLVDKKGNIQINCPAAVEGLDFYRKIVNDQTAVHPKSKDFESVAAGVAFANGEAAMMINWFGFAGMCEVDANSKVKGKVGVDLLPAAAGKASASLNVYWLYTIAKGSKNKEVAYDFLKFATNAAQDKLLTLEGGIGCRLSTWKDAEVNEIIPYYHKLEQLHEVANMLPQHKNWTQIAKIIDEMVLKAMNTTAETSGLIEAAQNQINKLN</sequence>
<dbReference type="RefSeq" id="WP_039479122.1">
    <property type="nucleotide sequence ID" value="NZ_JSYN01000023.1"/>
</dbReference>
<evidence type="ECO:0000313" key="5">
    <source>
        <dbReference type="EMBL" id="KIA92082.1"/>
    </source>
</evidence>
<comment type="subcellular location">
    <subcellularLocation>
        <location evidence="1">Periplasm</location>
    </subcellularLocation>
</comment>
<dbReference type="AlphaFoldDB" id="A0A0C1FGF1"/>
<keyword evidence="6" id="KW-1185">Reference proteome</keyword>
<dbReference type="Gene3D" id="3.40.190.10">
    <property type="entry name" value="Periplasmic binding protein-like II"/>
    <property type="match status" value="2"/>
</dbReference>
<evidence type="ECO:0000256" key="4">
    <source>
        <dbReference type="ARBA" id="ARBA00022729"/>
    </source>
</evidence>
<protein>
    <submittedName>
        <fullName evidence="5">ABC transporter substrate-binding protein</fullName>
    </submittedName>
</protein>
<evidence type="ECO:0000256" key="1">
    <source>
        <dbReference type="ARBA" id="ARBA00004418"/>
    </source>
</evidence>
<dbReference type="PANTHER" id="PTHR43649:SF34">
    <property type="entry name" value="ABC TRANSPORTER PERIPLASMIC-BINDING PROTEIN YCJN-RELATED"/>
    <property type="match status" value="1"/>
</dbReference>
<dbReference type="InterPro" id="IPR050490">
    <property type="entry name" value="Bact_solute-bd_prot1"/>
</dbReference>
<evidence type="ECO:0000256" key="3">
    <source>
        <dbReference type="ARBA" id="ARBA00022448"/>
    </source>
</evidence>
<dbReference type="Proteomes" id="UP000031246">
    <property type="component" value="Unassembled WGS sequence"/>
</dbReference>
<dbReference type="Pfam" id="PF01547">
    <property type="entry name" value="SBP_bac_1"/>
    <property type="match status" value="1"/>
</dbReference>
<reference evidence="5 6" key="1">
    <citation type="submission" date="2014-10" db="EMBL/GenBank/DDBJ databases">
        <title>Pedobacter Kyungheensis.</title>
        <authorList>
            <person name="Anderson B.M."/>
            <person name="Newman J.D."/>
        </authorList>
    </citation>
    <scope>NUCLEOTIDE SEQUENCE [LARGE SCALE GENOMIC DNA]</scope>
    <source>
        <strain evidence="5 6">KACC 16221</strain>
    </source>
</reference>